<dbReference type="AlphaFoldDB" id="A0A8H3HXI2"/>
<evidence type="ECO:0000313" key="2">
    <source>
        <dbReference type="Proteomes" id="UP000663827"/>
    </source>
</evidence>
<dbReference type="PANTHER" id="PTHR14187">
    <property type="entry name" value="ALPHA KINASE/ELONGATION FACTOR 2 KINASE"/>
    <property type="match status" value="1"/>
</dbReference>
<protein>
    <recommendedName>
        <fullName evidence="3">Heat shock 70 kDa protein 12A</fullName>
    </recommendedName>
</protein>
<evidence type="ECO:0008006" key="3">
    <source>
        <dbReference type="Google" id="ProtNLM"/>
    </source>
</evidence>
<reference evidence="1" key="1">
    <citation type="submission" date="2021-01" db="EMBL/GenBank/DDBJ databases">
        <authorList>
            <person name="Kaushik A."/>
        </authorList>
    </citation>
    <scope>NUCLEOTIDE SEQUENCE</scope>
    <source>
        <strain evidence="1">AG5</strain>
    </source>
</reference>
<dbReference type="EMBL" id="CAJNJQ010001182">
    <property type="protein sequence ID" value="CAE7125141.1"/>
    <property type="molecule type" value="Genomic_DNA"/>
</dbReference>
<organism evidence="1 2">
    <name type="scientific">Rhizoctonia solani</name>
    <dbReference type="NCBI Taxonomy" id="456999"/>
    <lineage>
        <taxon>Eukaryota</taxon>
        <taxon>Fungi</taxon>
        <taxon>Dikarya</taxon>
        <taxon>Basidiomycota</taxon>
        <taxon>Agaricomycotina</taxon>
        <taxon>Agaricomycetes</taxon>
        <taxon>Cantharellales</taxon>
        <taxon>Ceratobasidiaceae</taxon>
        <taxon>Rhizoctonia</taxon>
    </lineage>
</organism>
<dbReference type="SUPFAM" id="SSF53067">
    <property type="entry name" value="Actin-like ATPase domain"/>
    <property type="match status" value="2"/>
</dbReference>
<dbReference type="Proteomes" id="UP000663827">
    <property type="component" value="Unassembled WGS sequence"/>
</dbReference>
<sequence length="622" mass="69214">MDYSSGSVEAVARPFRGPWDGQDKIVLGIDIGTTQSGVAFAFLQTGESQVIHRVTKWPGQEAANQQGKVPSLVWYDTNKKAVAFGAEALSPDIEMQAEDNNWSLAKYFKLNLHPDDMRARHDLKLESLPPGVPLRQIYSDFLGYLLRNTQSYFEDRIVDGKRIWQRYKPEMEVVIAHPNGWFTREQDFLRRAIVDAKLVGAGQASSKIRFVTEAEASVHFCLYHTNLSNRLQPGVNFAVCDAGGSTVDTTLYSVVSARPVLKLEEKRASACVQAGAIFVDGAAERYLKNTLGTADLRGRTVDECCKDGVKDFEGFSKRAFSDETKEYHIKIADSRLNNPSIATRRGRMTLPGSTLKSFFSPCTNEIFASVDDQIKNLSVPHILLVGGFGDSPYLRSEFRRRYEPRGCQITLTNDSTSKAVADGAVIWSSLSSVVSRAPRSSFGITTNTRYNSWLQEHQRRTPFTQADGNQWVSGCWSSIVTKGVALDVNAVCRRGFSRSYDSSTPNLSTFLVQLISYANEDSPTWTQNPQGLQVLFVWGFNIEALQGALLPGFRNACRISADLNNLSGALERRTGNAGKVYWYMEFEVCIRFGGTELEAYLEWKEHGTTRTGPASIIPEDAI</sequence>
<proteinExistence type="predicted"/>
<dbReference type="Gene3D" id="3.30.420.40">
    <property type="match status" value="2"/>
</dbReference>
<gene>
    <name evidence="1" type="ORF">RDB_LOCUS59180</name>
</gene>
<dbReference type="PANTHER" id="PTHR14187:SF5">
    <property type="entry name" value="HEAT SHOCK 70 KDA PROTEIN 12A"/>
    <property type="match status" value="1"/>
</dbReference>
<dbReference type="Gene3D" id="3.90.640.10">
    <property type="entry name" value="Actin, Chain A, domain 4"/>
    <property type="match status" value="1"/>
</dbReference>
<name>A0A8H3HXI2_9AGAM</name>
<comment type="caution">
    <text evidence="1">The sequence shown here is derived from an EMBL/GenBank/DDBJ whole genome shotgun (WGS) entry which is preliminary data.</text>
</comment>
<dbReference type="CDD" id="cd10170">
    <property type="entry name" value="ASKHA_NBD_HSP70"/>
    <property type="match status" value="1"/>
</dbReference>
<accession>A0A8H3HXI2</accession>
<dbReference type="InterPro" id="IPR043129">
    <property type="entry name" value="ATPase_NBD"/>
</dbReference>
<evidence type="ECO:0000313" key="1">
    <source>
        <dbReference type="EMBL" id="CAE7125141.1"/>
    </source>
</evidence>